<keyword evidence="4" id="KW-0648">Protein biosynthesis</keyword>
<dbReference type="RefSeq" id="WP_179389907.1">
    <property type="nucleotide sequence ID" value="NZ_JACBYQ010000002.1"/>
</dbReference>
<dbReference type="InterPro" id="IPR006195">
    <property type="entry name" value="aa-tRNA-synth_II"/>
</dbReference>
<keyword evidence="2" id="KW-0547">Nucleotide-binding</keyword>
<dbReference type="Pfam" id="PF00587">
    <property type="entry name" value="tRNA-synt_2b"/>
    <property type="match status" value="1"/>
</dbReference>
<gene>
    <name evidence="7" type="ORF">FHU41_002471</name>
</gene>
<evidence type="ECO:0000313" key="7">
    <source>
        <dbReference type="EMBL" id="NYE96221.1"/>
    </source>
</evidence>
<reference evidence="7 8" key="1">
    <citation type="submission" date="2020-07" db="EMBL/GenBank/DDBJ databases">
        <title>Sequencing the genomes of 1000 actinobacteria strains.</title>
        <authorList>
            <person name="Klenk H.-P."/>
        </authorList>
    </citation>
    <scope>NUCLEOTIDE SEQUENCE [LARGE SCALE GENOMIC DNA]</scope>
    <source>
        <strain evidence="7 8">DSM 102047</strain>
    </source>
</reference>
<proteinExistence type="predicted"/>
<dbReference type="PROSITE" id="PS50862">
    <property type="entry name" value="AA_TRNA_LIGASE_II"/>
    <property type="match status" value="1"/>
</dbReference>
<sequence length="306" mass="33291">MSTVLDQQRIEFGQKLVEHGWLIPTLARGVNGLGGAAEAVVTGLQTLSSRIAGEQDYPALNTLRFPPVNSQELLSRTDYVASFPQLLGLISTFSGDSKAHGSLLAAAATGEPWEEQLDPSGFALIPAVCHPLYAHLEGSTVRGECYQLTGDCFRNEPSDDPFRMVAFRMREYVVLGTEEQARGHRDLWLRLSQELLESLGLQITVESANDPFFGRAGRLLASGQREAKLKFEVLTEVFPGHPTAIASGNWHQSHFGENFSITAEDGSVAHSGCFGFGLERIMLALVARHGVEVSAWPSAVRTALDL</sequence>
<keyword evidence="1" id="KW-0436">Ligase</keyword>
<comment type="caution">
    <text evidence="7">The sequence shown here is derived from an EMBL/GenBank/DDBJ whole genome shotgun (WGS) entry which is preliminary data.</text>
</comment>
<dbReference type="Gene3D" id="3.30.930.10">
    <property type="entry name" value="Bira Bifunctional Protein, Domain 2"/>
    <property type="match status" value="1"/>
</dbReference>
<dbReference type="GO" id="GO:0006418">
    <property type="term" value="P:tRNA aminoacylation for protein translation"/>
    <property type="evidence" value="ECO:0007669"/>
    <property type="project" value="InterPro"/>
</dbReference>
<keyword evidence="3" id="KW-0067">ATP-binding</keyword>
<dbReference type="Proteomes" id="UP000521748">
    <property type="component" value="Unassembled WGS sequence"/>
</dbReference>
<keyword evidence="8" id="KW-1185">Reference proteome</keyword>
<evidence type="ECO:0000256" key="3">
    <source>
        <dbReference type="ARBA" id="ARBA00022840"/>
    </source>
</evidence>
<dbReference type="SUPFAM" id="SSF55681">
    <property type="entry name" value="Class II aaRS and biotin synthetases"/>
    <property type="match status" value="1"/>
</dbReference>
<evidence type="ECO:0000256" key="5">
    <source>
        <dbReference type="ARBA" id="ARBA00023146"/>
    </source>
</evidence>
<organism evidence="7 8">
    <name type="scientific">Psychromicrobium silvestre</name>
    <dbReference type="NCBI Taxonomy" id="1645614"/>
    <lineage>
        <taxon>Bacteria</taxon>
        <taxon>Bacillati</taxon>
        <taxon>Actinomycetota</taxon>
        <taxon>Actinomycetes</taxon>
        <taxon>Micrococcales</taxon>
        <taxon>Micrococcaceae</taxon>
        <taxon>Psychromicrobium</taxon>
    </lineage>
</organism>
<dbReference type="EMBL" id="JACBYQ010000002">
    <property type="protein sequence ID" value="NYE96221.1"/>
    <property type="molecule type" value="Genomic_DNA"/>
</dbReference>
<name>A0A7Y9LVA5_9MICC</name>
<accession>A0A7Y9LVA5</accession>
<evidence type="ECO:0000256" key="4">
    <source>
        <dbReference type="ARBA" id="ARBA00022917"/>
    </source>
</evidence>
<dbReference type="GO" id="GO:0004812">
    <property type="term" value="F:aminoacyl-tRNA ligase activity"/>
    <property type="evidence" value="ECO:0007669"/>
    <property type="project" value="UniProtKB-KW"/>
</dbReference>
<evidence type="ECO:0000313" key="8">
    <source>
        <dbReference type="Proteomes" id="UP000521748"/>
    </source>
</evidence>
<dbReference type="InterPro" id="IPR045864">
    <property type="entry name" value="aa-tRNA-synth_II/BPL/LPL"/>
</dbReference>
<dbReference type="GO" id="GO:0005524">
    <property type="term" value="F:ATP binding"/>
    <property type="evidence" value="ECO:0007669"/>
    <property type="project" value="UniProtKB-KW"/>
</dbReference>
<evidence type="ECO:0000256" key="1">
    <source>
        <dbReference type="ARBA" id="ARBA00022598"/>
    </source>
</evidence>
<feature type="domain" description="Aminoacyl-transfer RNA synthetases class-II family profile" evidence="6">
    <location>
        <begin position="150"/>
        <end position="297"/>
    </location>
</feature>
<dbReference type="AlphaFoldDB" id="A0A7Y9LVA5"/>
<keyword evidence="5 7" id="KW-0030">Aminoacyl-tRNA synthetase</keyword>
<protein>
    <submittedName>
        <fullName evidence="7">Seryl-tRNA synthetase</fullName>
    </submittedName>
</protein>
<dbReference type="InterPro" id="IPR002314">
    <property type="entry name" value="aa-tRNA-synt_IIb"/>
</dbReference>
<evidence type="ECO:0000256" key="2">
    <source>
        <dbReference type="ARBA" id="ARBA00022741"/>
    </source>
</evidence>
<evidence type="ECO:0000259" key="6">
    <source>
        <dbReference type="PROSITE" id="PS50862"/>
    </source>
</evidence>